<dbReference type="AlphaFoldDB" id="A0A1I6AG38"/>
<sequence length="838" mass="94059">MSEIPNKGVKGINISTEMRTSFLDYAMSVIVSRALPDVRDGLKPVHRRILYGMQELGNTPDKPHKKSARIVGDVMGKYHPHGDSSIYDAMVRMAQDFSYRYMLVDGHGNFGSVDGDGAAAMRYTESRMSKIALELLRDINKNTIDYKDNYDGQEKEPVVLPSRYPNLLVNGASGIAVGMATNIPSHNLGEVIDGVLALAENPAITIEELMSIIPGPDFPTGGIILGRSGIRRAYETGRGSILIRAKVEIEVKSSGKEVILVKELPYQVNKARLIEKIAELVRDKKIDGITHLADESDRNGMRIVIEVRKDANSHVLLNNLYKQTALQSSFGVNMLALVDNQPKVLNIKEMLYHYLEHQKVVIRRRTQFELNKAQDRAHILEGLRIALDHIDEIIKLIRASQTGEEAKNGLIETFNLSERQAQAILDMRLQRLTGLERDKIEEEYKNLMTLIEELKFILANEYRVVEIIKEEISEIRDRYADKRRTEIVAGGAEVLEDEDLIPVENSVLTLTNKGYIKRLPANTYKSQKRGGRGVQGMGTNEDDFVEHLLYTSTHDTILFFTNKGKVYRARGFEIPEYGRTAKGLPIINLLGVEKDEQVTAMIPMASFEEENYFIFTTKYGITKRSPVTGFAHIRANGLIAISLREEDELIAVRLTNGEKQIIIGTRQGKLVRFEETDIRSMGRTAGGVRGIRLKDDDYVVGMEIIEPEQEILVVTENGYGKRTPESEYRLQSRGGMGVKTCQITDKNGPLSAVKAVNGTEDLMLITINGMLIRMDVKDISKTGRSTQGVRLMRLSGDELISTVAKVEKEDDDEDILENLEEDSTLEEIETPSTEEQSE</sequence>
<dbReference type="InterPro" id="IPR035516">
    <property type="entry name" value="Gyrase/topoIV_suA_C"/>
</dbReference>
<evidence type="ECO:0000256" key="10">
    <source>
        <dbReference type="PROSITE-ProRule" id="PRU01384"/>
    </source>
</evidence>
<dbReference type="GO" id="GO:0003677">
    <property type="term" value="F:DNA binding"/>
    <property type="evidence" value="ECO:0007669"/>
    <property type="project" value="UniProtKB-UniRule"/>
</dbReference>
<feature type="compositionally biased region" description="Acidic residues" evidence="12">
    <location>
        <begin position="809"/>
        <end position="829"/>
    </location>
</feature>
<dbReference type="InterPro" id="IPR006691">
    <property type="entry name" value="GyrA/parC_rep"/>
</dbReference>
<keyword evidence="11" id="KW-0175">Coiled coil</keyword>
<dbReference type="Pfam" id="PF03989">
    <property type="entry name" value="DNA_gyraseA_C"/>
    <property type="match status" value="6"/>
</dbReference>
<dbReference type="PROSITE" id="PS52040">
    <property type="entry name" value="TOPO_IIA"/>
    <property type="match status" value="1"/>
</dbReference>
<keyword evidence="5 9" id="KW-0067">ATP-binding</keyword>
<comment type="miscellaneous">
    <text evidence="9">Few gyrases are as efficient as E.coli at forming negative supercoils. Not all organisms have 2 type II topoisomerases; in organisms with a single type II topoisomerase this enzyme also has to decatenate newly replicated chromosomes.</text>
</comment>
<dbReference type="FunFam" id="2.120.10.90:FF:000004">
    <property type="entry name" value="DNA gyrase subunit A"/>
    <property type="match status" value="1"/>
</dbReference>
<comment type="function">
    <text evidence="9">A type II topoisomerase that negatively supercoils closed circular double-stranded (ds) DNA in an ATP-dependent manner to modulate DNA topology and maintain chromosomes in an underwound state. Negative supercoiling favors strand separation, and DNA replication, transcription, recombination and repair, all of which involve strand separation. Also able to catalyze the interconversion of other topological isomers of dsDNA rings, including catenanes and knotted rings. Type II topoisomerases break and join 2 DNA strands simultaneously in an ATP-dependent manner.</text>
</comment>
<keyword evidence="4 9" id="KW-0547">Nucleotide-binding</keyword>
<comment type="catalytic activity">
    <reaction evidence="1 9 10">
        <text>ATP-dependent breakage, passage and rejoining of double-stranded DNA.</text>
        <dbReference type="EC" id="5.6.2.2"/>
    </reaction>
</comment>
<protein>
    <recommendedName>
        <fullName evidence="9">DNA gyrase subunit A</fullName>
        <ecNumber evidence="9">5.6.2.2</ecNumber>
    </recommendedName>
</protein>
<dbReference type="InterPro" id="IPR013760">
    <property type="entry name" value="Topo_IIA-like_dom_sf"/>
</dbReference>
<dbReference type="STRING" id="126156.SAMN05421670_3368"/>
<feature type="region of interest" description="Disordered" evidence="12">
    <location>
        <begin position="806"/>
        <end position="838"/>
    </location>
</feature>
<dbReference type="InterPro" id="IPR013757">
    <property type="entry name" value="Topo_IIA_A_a_sf"/>
</dbReference>
<feature type="coiled-coil region" evidence="11">
    <location>
        <begin position="437"/>
        <end position="485"/>
    </location>
</feature>
<dbReference type="InterPro" id="IPR005743">
    <property type="entry name" value="GyrA"/>
</dbReference>
<feature type="active site" description="O-(5'-phospho-DNA)-tyrosine intermediate" evidence="9 10">
    <location>
        <position position="123"/>
    </location>
</feature>
<evidence type="ECO:0000256" key="6">
    <source>
        <dbReference type="ARBA" id="ARBA00023029"/>
    </source>
</evidence>
<dbReference type="OrthoDB" id="9806486at2"/>
<dbReference type="FunFam" id="1.10.268.10:FF:000001">
    <property type="entry name" value="DNA gyrase subunit A"/>
    <property type="match status" value="1"/>
</dbReference>
<dbReference type="FunFam" id="3.90.199.10:FF:000001">
    <property type="entry name" value="DNA gyrase subunit A"/>
    <property type="match status" value="1"/>
</dbReference>
<keyword evidence="7 9" id="KW-0238">DNA-binding</keyword>
<dbReference type="Pfam" id="PF00521">
    <property type="entry name" value="DNA_topoisoIV"/>
    <property type="match status" value="1"/>
</dbReference>
<dbReference type="InterPro" id="IPR013758">
    <property type="entry name" value="Topo_IIA_A/C_ab"/>
</dbReference>
<evidence type="ECO:0000256" key="9">
    <source>
        <dbReference type="HAMAP-Rule" id="MF_01897"/>
    </source>
</evidence>
<feature type="short sequence motif" description="GyrA-box" evidence="9">
    <location>
        <begin position="527"/>
        <end position="533"/>
    </location>
</feature>
<proteinExistence type="inferred from homology"/>
<dbReference type="GO" id="GO:0034335">
    <property type="term" value="F:DNA negative supercoiling activity"/>
    <property type="evidence" value="ECO:0007669"/>
    <property type="project" value="UniProtKB-ARBA"/>
</dbReference>
<reference evidence="15" key="1">
    <citation type="submission" date="2016-10" db="EMBL/GenBank/DDBJ databases">
        <authorList>
            <person name="Varghese N."/>
            <person name="Submissions S."/>
        </authorList>
    </citation>
    <scope>NUCLEOTIDE SEQUENCE [LARGE SCALE GENOMIC DNA]</scope>
    <source>
        <strain evidence="15">DSM 11706</strain>
    </source>
</reference>
<dbReference type="Gene3D" id="3.30.1360.40">
    <property type="match status" value="1"/>
</dbReference>
<keyword evidence="6 9" id="KW-0799">Topoisomerase</keyword>
<keyword evidence="8 9" id="KW-0413">Isomerase</keyword>
<evidence type="ECO:0000256" key="11">
    <source>
        <dbReference type="SAM" id="Coils"/>
    </source>
</evidence>
<comment type="subunit">
    <text evidence="9">Heterotetramer, composed of two GyrA and two GyrB chains. In the heterotetramer, GyrA contains the active site tyrosine that forms a transient covalent intermediate with DNA, while GyrB binds cofactors and catalyzes ATP hydrolysis.</text>
</comment>
<dbReference type="SMART" id="SM00434">
    <property type="entry name" value="TOP4c"/>
    <property type="match status" value="1"/>
</dbReference>
<dbReference type="SUPFAM" id="SSF101904">
    <property type="entry name" value="GyrA/ParC C-terminal domain-like"/>
    <property type="match status" value="1"/>
</dbReference>
<evidence type="ECO:0000256" key="1">
    <source>
        <dbReference type="ARBA" id="ARBA00000185"/>
    </source>
</evidence>
<evidence type="ECO:0000256" key="2">
    <source>
        <dbReference type="ARBA" id="ARBA00008263"/>
    </source>
</evidence>
<evidence type="ECO:0000313" key="15">
    <source>
        <dbReference type="Proteomes" id="UP000198734"/>
    </source>
</evidence>
<evidence type="ECO:0000313" key="14">
    <source>
        <dbReference type="EMBL" id="SFQ67612.1"/>
    </source>
</evidence>
<dbReference type="NCBIfam" id="NF004044">
    <property type="entry name" value="PRK05561.1"/>
    <property type="match status" value="1"/>
</dbReference>
<evidence type="ECO:0000256" key="5">
    <source>
        <dbReference type="ARBA" id="ARBA00022840"/>
    </source>
</evidence>
<gene>
    <name evidence="9" type="primary">gyrA</name>
    <name evidence="14" type="ORF">SAMN05421670_3368</name>
</gene>
<evidence type="ECO:0000256" key="4">
    <source>
        <dbReference type="ARBA" id="ARBA00022741"/>
    </source>
</evidence>
<dbReference type="GO" id="GO:0005737">
    <property type="term" value="C:cytoplasm"/>
    <property type="evidence" value="ECO:0007669"/>
    <property type="project" value="UniProtKB-SubCell"/>
</dbReference>
<dbReference type="NCBIfam" id="TIGR01063">
    <property type="entry name" value="gyrA"/>
    <property type="match status" value="1"/>
</dbReference>
<dbReference type="NCBIfam" id="NF004043">
    <property type="entry name" value="PRK05560.1"/>
    <property type="match status" value="1"/>
</dbReference>
<dbReference type="Gene3D" id="3.90.199.10">
    <property type="entry name" value="Topoisomerase II, domain 5"/>
    <property type="match status" value="1"/>
</dbReference>
<name>A0A1I6AG38_9BACI</name>
<dbReference type="GO" id="GO:0005524">
    <property type="term" value="F:ATP binding"/>
    <property type="evidence" value="ECO:0007669"/>
    <property type="project" value="UniProtKB-UniRule"/>
</dbReference>
<dbReference type="GO" id="GO:0005694">
    <property type="term" value="C:chromosome"/>
    <property type="evidence" value="ECO:0007669"/>
    <property type="project" value="InterPro"/>
</dbReference>
<dbReference type="FunFam" id="3.30.1360.40:FF:000002">
    <property type="entry name" value="DNA gyrase subunit A"/>
    <property type="match status" value="1"/>
</dbReference>
<dbReference type="HAMAP" id="MF_01897">
    <property type="entry name" value="GyrA"/>
    <property type="match status" value="1"/>
</dbReference>
<keyword evidence="15" id="KW-1185">Reference proteome</keyword>
<dbReference type="PANTHER" id="PTHR43493:SF5">
    <property type="entry name" value="DNA GYRASE SUBUNIT A, CHLOROPLASTIC_MITOCHONDRIAL"/>
    <property type="match status" value="1"/>
</dbReference>
<keyword evidence="3 9" id="KW-0963">Cytoplasm</keyword>
<evidence type="ECO:0000256" key="8">
    <source>
        <dbReference type="ARBA" id="ARBA00023235"/>
    </source>
</evidence>
<dbReference type="EC" id="5.6.2.2" evidence="9"/>
<dbReference type="SUPFAM" id="SSF56719">
    <property type="entry name" value="Type II DNA topoisomerase"/>
    <property type="match status" value="1"/>
</dbReference>
<comment type="subcellular location">
    <subcellularLocation>
        <location evidence="9">Cytoplasm</location>
    </subcellularLocation>
</comment>
<dbReference type="Proteomes" id="UP000198734">
    <property type="component" value="Unassembled WGS sequence"/>
</dbReference>
<accession>A0A1I6AG38</accession>
<dbReference type="GO" id="GO:0009330">
    <property type="term" value="C:DNA topoisomerase type II (double strand cut, ATP-hydrolyzing) complex"/>
    <property type="evidence" value="ECO:0007669"/>
    <property type="project" value="TreeGrafter"/>
</dbReference>
<evidence type="ECO:0000256" key="3">
    <source>
        <dbReference type="ARBA" id="ARBA00022490"/>
    </source>
</evidence>
<dbReference type="Gene3D" id="2.120.10.90">
    <property type="entry name" value="DNA gyrase/topoisomerase IV, subunit A, C-terminal"/>
    <property type="match status" value="1"/>
</dbReference>
<dbReference type="PANTHER" id="PTHR43493">
    <property type="entry name" value="DNA GYRASE/TOPOISOMERASE SUBUNIT A"/>
    <property type="match status" value="1"/>
</dbReference>
<comment type="similarity">
    <text evidence="2 9">Belongs to the type II topoisomerase GyrA/ParC subunit family.</text>
</comment>
<evidence type="ECO:0000259" key="13">
    <source>
        <dbReference type="PROSITE" id="PS52040"/>
    </source>
</evidence>
<feature type="domain" description="Topo IIA-type catalytic" evidence="13">
    <location>
        <begin position="35"/>
        <end position="500"/>
    </location>
</feature>
<dbReference type="RefSeq" id="WP_093538021.1">
    <property type="nucleotide sequence ID" value="NZ_FOXU01000007.1"/>
</dbReference>
<dbReference type="GO" id="GO:0006265">
    <property type="term" value="P:DNA topological change"/>
    <property type="evidence" value="ECO:0007669"/>
    <property type="project" value="UniProtKB-UniRule"/>
</dbReference>
<evidence type="ECO:0000256" key="12">
    <source>
        <dbReference type="SAM" id="MobiDB-lite"/>
    </source>
</evidence>
<dbReference type="InterPro" id="IPR002205">
    <property type="entry name" value="Topo_IIA_dom_A"/>
</dbReference>
<evidence type="ECO:0000256" key="7">
    <source>
        <dbReference type="ARBA" id="ARBA00023125"/>
    </source>
</evidence>
<dbReference type="Gene3D" id="1.10.268.10">
    <property type="entry name" value="Topoisomerase, domain 3"/>
    <property type="match status" value="1"/>
</dbReference>
<dbReference type="EMBL" id="FOXU01000007">
    <property type="protein sequence ID" value="SFQ67612.1"/>
    <property type="molecule type" value="Genomic_DNA"/>
</dbReference>
<organism evidence="14 15">
    <name type="scientific">Psychrobacillus psychrotolerans</name>
    <dbReference type="NCBI Taxonomy" id="126156"/>
    <lineage>
        <taxon>Bacteria</taxon>
        <taxon>Bacillati</taxon>
        <taxon>Bacillota</taxon>
        <taxon>Bacilli</taxon>
        <taxon>Bacillales</taxon>
        <taxon>Bacillaceae</taxon>
        <taxon>Psychrobacillus</taxon>
    </lineage>
</organism>
<dbReference type="CDD" id="cd00187">
    <property type="entry name" value="TOP4c"/>
    <property type="match status" value="1"/>
</dbReference>
<dbReference type="InterPro" id="IPR050220">
    <property type="entry name" value="Type_II_DNA_Topoisomerases"/>
</dbReference>
<dbReference type="GO" id="GO:0006261">
    <property type="term" value="P:DNA-templated DNA replication"/>
    <property type="evidence" value="ECO:0007669"/>
    <property type="project" value="UniProtKB-UniRule"/>
</dbReference>